<evidence type="ECO:0000313" key="4">
    <source>
        <dbReference type="Proteomes" id="UP000799118"/>
    </source>
</evidence>
<accession>A0A6A4GLU8</accession>
<name>A0A6A4GLU8_9AGAR</name>
<keyword evidence="2" id="KW-0472">Membrane</keyword>
<dbReference type="AlphaFoldDB" id="A0A6A4GLU8"/>
<feature type="region of interest" description="Disordered" evidence="1">
    <location>
        <begin position="96"/>
        <end position="139"/>
    </location>
</feature>
<evidence type="ECO:0000256" key="2">
    <source>
        <dbReference type="SAM" id="Phobius"/>
    </source>
</evidence>
<proteinExistence type="predicted"/>
<sequence>MRFVTPTLMCCIPIIDLLQSLMTPTPPSFVKSHISKTLWVFPIVYPFLMVMPQIYWLFNVFLGNYHKLANELIPNILPFVVLLALPPSPTNSAPLMPASSIAGPSKPSSSDPPSGLSFPSLSRSSKSLASLSSPFDENGELQEDCEWFDLSHP</sequence>
<dbReference type="Proteomes" id="UP000799118">
    <property type="component" value="Unassembled WGS sequence"/>
</dbReference>
<gene>
    <name evidence="3" type="ORF">BT96DRAFT_1005989</name>
</gene>
<protein>
    <submittedName>
        <fullName evidence="3">Uncharacterized protein</fullName>
    </submittedName>
</protein>
<keyword evidence="4" id="KW-1185">Reference proteome</keyword>
<feature type="compositionally biased region" description="Low complexity" evidence="1">
    <location>
        <begin position="97"/>
        <end position="136"/>
    </location>
</feature>
<feature type="transmembrane region" description="Helical" evidence="2">
    <location>
        <begin position="39"/>
        <end position="58"/>
    </location>
</feature>
<keyword evidence="2" id="KW-0812">Transmembrane</keyword>
<dbReference type="EMBL" id="ML769870">
    <property type="protein sequence ID" value="KAE9386548.1"/>
    <property type="molecule type" value="Genomic_DNA"/>
</dbReference>
<organism evidence="3 4">
    <name type="scientific">Gymnopus androsaceus JB14</name>
    <dbReference type="NCBI Taxonomy" id="1447944"/>
    <lineage>
        <taxon>Eukaryota</taxon>
        <taxon>Fungi</taxon>
        <taxon>Dikarya</taxon>
        <taxon>Basidiomycota</taxon>
        <taxon>Agaricomycotina</taxon>
        <taxon>Agaricomycetes</taxon>
        <taxon>Agaricomycetidae</taxon>
        <taxon>Agaricales</taxon>
        <taxon>Marasmiineae</taxon>
        <taxon>Omphalotaceae</taxon>
        <taxon>Gymnopus</taxon>
    </lineage>
</organism>
<keyword evidence="2" id="KW-1133">Transmembrane helix</keyword>
<evidence type="ECO:0000313" key="3">
    <source>
        <dbReference type="EMBL" id="KAE9386548.1"/>
    </source>
</evidence>
<reference evidence="3" key="1">
    <citation type="journal article" date="2019" name="Environ. Microbiol.">
        <title>Fungal ecological strategies reflected in gene transcription - a case study of two litter decomposers.</title>
        <authorList>
            <person name="Barbi F."/>
            <person name="Kohler A."/>
            <person name="Barry K."/>
            <person name="Baskaran P."/>
            <person name="Daum C."/>
            <person name="Fauchery L."/>
            <person name="Ihrmark K."/>
            <person name="Kuo A."/>
            <person name="LaButti K."/>
            <person name="Lipzen A."/>
            <person name="Morin E."/>
            <person name="Grigoriev I.V."/>
            <person name="Henrissat B."/>
            <person name="Lindahl B."/>
            <person name="Martin F."/>
        </authorList>
    </citation>
    <scope>NUCLEOTIDE SEQUENCE</scope>
    <source>
        <strain evidence="3">JB14</strain>
    </source>
</reference>
<evidence type="ECO:0000256" key="1">
    <source>
        <dbReference type="SAM" id="MobiDB-lite"/>
    </source>
</evidence>